<gene>
    <name evidence="7" type="ORF">BIW11_07166</name>
</gene>
<name>A0A1V9XV01_9ACAR</name>
<keyword evidence="3" id="KW-1133">Transmembrane helix</keyword>
<feature type="non-terminal residue" evidence="7">
    <location>
        <position position="1"/>
    </location>
</feature>
<comment type="subcellular location">
    <subcellularLocation>
        <location evidence="1">Membrane</location>
    </subcellularLocation>
</comment>
<dbReference type="STRING" id="418985.A0A1V9XV01"/>
<accession>A0A1V9XV01</accession>
<sequence length="190" mass="21833">LVRLQEILKDATLMKENRVTVRQFEIGTEYRKTLKDIGKTGIKNIVLDVPIKNLYTVLKHAQQVDMMSEYHNYFITSLDAHTIDTEDFQYGGTNISAFRLIDFSSKEIDEVARDWIQRRHRFSSKKSSSVQSNFNTGAQDFYKDSSSRRQGTERRPREKRFGSGPCSTLRQALADEDRVGRIGLKAASGF</sequence>
<comment type="caution">
    <text evidence="7">The sequence shown here is derived from an EMBL/GenBank/DDBJ whole genome shotgun (WGS) entry which is preliminary data.</text>
</comment>
<dbReference type="EMBL" id="MNPL01003663">
    <property type="protein sequence ID" value="OQR77337.1"/>
    <property type="molecule type" value="Genomic_DNA"/>
</dbReference>
<feature type="domain" description="Receptor ligand binding region" evidence="6">
    <location>
        <begin position="27"/>
        <end position="127"/>
    </location>
</feature>
<evidence type="ECO:0000259" key="6">
    <source>
        <dbReference type="Pfam" id="PF01094"/>
    </source>
</evidence>
<dbReference type="Gene3D" id="3.40.50.2300">
    <property type="match status" value="1"/>
</dbReference>
<evidence type="ECO:0000256" key="3">
    <source>
        <dbReference type="ARBA" id="ARBA00022989"/>
    </source>
</evidence>
<proteinExistence type="predicted"/>
<dbReference type="Proteomes" id="UP000192247">
    <property type="component" value="Unassembled WGS sequence"/>
</dbReference>
<protein>
    <submittedName>
        <fullName evidence="7">Glutamate receptor</fullName>
    </submittedName>
</protein>
<evidence type="ECO:0000313" key="7">
    <source>
        <dbReference type="EMBL" id="OQR77337.1"/>
    </source>
</evidence>
<dbReference type="InterPro" id="IPR001828">
    <property type="entry name" value="ANF_lig-bd_rcpt"/>
</dbReference>
<dbReference type="SUPFAM" id="SSF53822">
    <property type="entry name" value="Periplasmic binding protein-like I"/>
    <property type="match status" value="1"/>
</dbReference>
<dbReference type="InParanoid" id="A0A1V9XV01"/>
<keyword evidence="4" id="KW-0472">Membrane</keyword>
<dbReference type="GO" id="GO:0016020">
    <property type="term" value="C:membrane"/>
    <property type="evidence" value="ECO:0007669"/>
    <property type="project" value="UniProtKB-SubCell"/>
</dbReference>
<evidence type="ECO:0000256" key="1">
    <source>
        <dbReference type="ARBA" id="ARBA00004370"/>
    </source>
</evidence>
<dbReference type="OrthoDB" id="5984008at2759"/>
<dbReference type="Pfam" id="PF01094">
    <property type="entry name" value="ANF_receptor"/>
    <property type="match status" value="1"/>
</dbReference>
<keyword evidence="2" id="KW-0812">Transmembrane</keyword>
<dbReference type="InterPro" id="IPR028082">
    <property type="entry name" value="Peripla_BP_I"/>
</dbReference>
<feature type="region of interest" description="Disordered" evidence="5">
    <location>
        <begin position="126"/>
        <end position="166"/>
    </location>
</feature>
<dbReference type="AlphaFoldDB" id="A0A1V9XV01"/>
<evidence type="ECO:0000256" key="2">
    <source>
        <dbReference type="ARBA" id="ARBA00022692"/>
    </source>
</evidence>
<keyword evidence="8" id="KW-1185">Reference proteome</keyword>
<keyword evidence="7" id="KW-0675">Receptor</keyword>
<evidence type="ECO:0000256" key="5">
    <source>
        <dbReference type="SAM" id="MobiDB-lite"/>
    </source>
</evidence>
<evidence type="ECO:0000313" key="8">
    <source>
        <dbReference type="Proteomes" id="UP000192247"/>
    </source>
</evidence>
<evidence type="ECO:0000256" key="4">
    <source>
        <dbReference type="ARBA" id="ARBA00023136"/>
    </source>
</evidence>
<feature type="compositionally biased region" description="Basic and acidic residues" evidence="5">
    <location>
        <begin position="141"/>
        <end position="161"/>
    </location>
</feature>
<reference evidence="7 8" key="1">
    <citation type="journal article" date="2017" name="Gigascience">
        <title>Draft genome of the honey bee ectoparasitic mite, Tropilaelaps mercedesae, is shaped by the parasitic life history.</title>
        <authorList>
            <person name="Dong X."/>
            <person name="Armstrong S.D."/>
            <person name="Xia D."/>
            <person name="Makepeace B.L."/>
            <person name="Darby A.C."/>
            <person name="Kadowaki T."/>
        </authorList>
    </citation>
    <scope>NUCLEOTIDE SEQUENCE [LARGE SCALE GENOMIC DNA]</scope>
    <source>
        <strain evidence="7">Wuxi-XJTLU</strain>
    </source>
</reference>
<organism evidence="7 8">
    <name type="scientific">Tropilaelaps mercedesae</name>
    <dbReference type="NCBI Taxonomy" id="418985"/>
    <lineage>
        <taxon>Eukaryota</taxon>
        <taxon>Metazoa</taxon>
        <taxon>Ecdysozoa</taxon>
        <taxon>Arthropoda</taxon>
        <taxon>Chelicerata</taxon>
        <taxon>Arachnida</taxon>
        <taxon>Acari</taxon>
        <taxon>Parasitiformes</taxon>
        <taxon>Mesostigmata</taxon>
        <taxon>Gamasina</taxon>
        <taxon>Dermanyssoidea</taxon>
        <taxon>Laelapidae</taxon>
        <taxon>Tropilaelaps</taxon>
    </lineage>
</organism>